<accession>A0A5J1F6L7</accession>
<gene>
    <name evidence="1" type="ORF">F9G64_10560</name>
</gene>
<sequence length="113" mass="12788">MVVLLFHFFDKRSHIDEVELFAFADLFDHHLQCLASASRNGRSAGLERCRRETLLFVGKDGVLADCIAAMGLMAVDLHFRTAQRITVVSGDRRDFRQICSCGHASNRSRVLTY</sequence>
<protein>
    <submittedName>
        <fullName evidence="1">Uncharacterized protein</fullName>
    </submittedName>
</protein>
<dbReference type="EMBL" id="AALIQJ010000013">
    <property type="protein sequence ID" value="EDA0175285.1"/>
    <property type="molecule type" value="Genomic_DNA"/>
</dbReference>
<reference evidence="1" key="1">
    <citation type="submission" date="2019-10" db="EMBL/GenBank/DDBJ databases">
        <authorList>
            <person name="Ashton P.M."/>
            <person name="Dallman T."/>
            <person name="Nair S."/>
            <person name="De Pinna E."/>
            <person name="Peters T."/>
            <person name="Grant K."/>
        </authorList>
    </citation>
    <scope>NUCLEOTIDE SEQUENCE</scope>
    <source>
        <strain evidence="1">810119</strain>
    </source>
</reference>
<dbReference type="AlphaFoldDB" id="A0A5J1F6L7"/>
<name>A0A5J1F6L7_SALET</name>
<proteinExistence type="predicted"/>
<organism evidence="1">
    <name type="scientific">Salmonella enterica subsp. enterica serovar Braenderup</name>
    <dbReference type="NCBI Taxonomy" id="149391"/>
    <lineage>
        <taxon>Bacteria</taxon>
        <taxon>Pseudomonadati</taxon>
        <taxon>Pseudomonadota</taxon>
        <taxon>Gammaproteobacteria</taxon>
        <taxon>Enterobacterales</taxon>
        <taxon>Enterobacteriaceae</taxon>
        <taxon>Salmonella</taxon>
    </lineage>
</organism>
<comment type="caution">
    <text evidence="1">The sequence shown here is derived from an EMBL/GenBank/DDBJ whole genome shotgun (WGS) entry which is preliminary data.</text>
</comment>
<evidence type="ECO:0000313" key="1">
    <source>
        <dbReference type="EMBL" id="EDA0175285.1"/>
    </source>
</evidence>